<sequence length="856" mass="93956">MNPARRATPDSEAVASSEDERPWPSSTSFGKFPMRQNSVPGLPGGIWSTTRKGSFKMSEAAQRNAARDARLAAPVNPAHAALRPGNTPSPSASEGATLPFAIPLQPTPKTGRSLSHSQGQCEAPQTTGAHASATAQVAALPLGLLAEEADTDSESELGSRLTHTTSHPPIGSLLRTATLPATYAHAGYGIDYDDDRSPPPQTGLLRGKTFESAFANLALDQPHRRAQWQSHLGWDNVPNVNESRRHSLADIPTRRGSLAAGEPSHLNKAYTHHEAVEDDYQDYDHPLSRAQHAVAEHHIPTMYRVSPVHLTDQEQRELDTRRMQQTQMTQNVSWGPGGSNRPRKQLYIVSFKCSRVDVFYLLDNTGLTIKDGDMVIVEADRGQDLGTVQHSKVTPDHARILKKKYSEEQYKWLMMYSRNKEGGFNPNAQLHGESSMMGGGGQLFPDAPATMQGTIPRDNFNNLKPKAIKRLANNHEIKMLAEKEGNEAKAKRTCQQKVAHLRLQMEILDAEWQWDFQKLIFYYYADHYINFKDLITELYRIYKTRIWLSAINPASFSQHAMGQPPTGIGPGAVAPNNPYAVNSAYTMSYGEDRDPYGAQMPYQIPYDTYNPNYPAIPGVSNSFAPAALPTSQQPMYYGPAGMTGQAMNSLGQQTGEESGSSSNPYAMGGTTYTYPMFASTEQGRSSEYRPNSMLAQAYIQAQQVEPPSPMQPLNTMPTFGSQTTPWNAQPQGASNAGGLGRQAAPPNPIGTARPTSNGNDYGGIVSDPQRSAIQGSNWNPPGLQFGSTSSATYPFNRGNQIDSAGPARNHRQNVIDRLENVRLGDDVDKEQARAQNLDRYFSRLDSAEDLPDMGDR</sequence>
<feature type="domain" description="PSP1 C-terminal" evidence="2">
    <location>
        <begin position="466"/>
        <end position="551"/>
    </location>
</feature>
<evidence type="ECO:0000313" key="3">
    <source>
        <dbReference type="EMBL" id="UJO22982.1"/>
    </source>
</evidence>
<reference evidence="3" key="1">
    <citation type="submission" date="2021-12" db="EMBL/GenBank/DDBJ databases">
        <authorList>
            <person name="Zaccaron A."/>
            <person name="Stergiopoulos I."/>
        </authorList>
    </citation>
    <scope>NUCLEOTIDE SEQUENCE</scope>
    <source>
        <strain evidence="3">Race5_Kim</strain>
    </source>
</reference>
<dbReference type="GeneID" id="71991749"/>
<evidence type="ECO:0000259" key="2">
    <source>
        <dbReference type="PROSITE" id="PS51411"/>
    </source>
</evidence>
<dbReference type="OrthoDB" id="243127at2759"/>
<feature type="region of interest" description="Disordered" evidence="1">
    <location>
        <begin position="706"/>
        <end position="809"/>
    </location>
</feature>
<accession>A0A9Q8PIE1</accession>
<dbReference type="OMA" id="DERPWPS"/>
<dbReference type="AlphaFoldDB" id="A0A9Q8PIE1"/>
<dbReference type="EMBL" id="CP090172">
    <property type="protein sequence ID" value="UJO22982.1"/>
    <property type="molecule type" value="Genomic_DNA"/>
</dbReference>
<dbReference type="PANTHER" id="PTHR43830:SF3">
    <property type="entry name" value="PROTEIN PSP1"/>
    <property type="match status" value="1"/>
</dbReference>
<gene>
    <name evidence="3" type="ORF">CLAFUR5_11871</name>
</gene>
<feature type="compositionally biased region" description="Polar residues" evidence="1">
    <location>
        <begin position="768"/>
        <end position="802"/>
    </location>
</feature>
<proteinExistence type="predicted"/>
<feature type="region of interest" description="Disordered" evidence="1">
    <location>
        <begin position="1"/>
        <end position="133"/>
    </location>
</feature>
<reference evidence="3" key="2">
    <citation type="journal article" date="2022" name="Microb. Genom.">
        <title>A chromosome-scale genome assembly of the tomato pathogen Cladosporium fulvum reveals a compartmentalized genome architecture and the presence of a dispensable chromosome.</title>
        <authorList>
            <person name="Zaccaron A.Z."/>
            <person name="Chen L.H."/>
            <person name="Samaras A."/>
            <person name="Stergiopoulos I."/>
        </authorList>
    </citation>
    <scope>NUCLEOTIDE SEQUENCE</scope>
    <source>
        <strain evidence="3">Race5_Kim</strain>
    </source>
</reference>
<feature type="compositionally biased region" description="Polar residues" evidence="1">
    <location>
        <begin position="107"/>
        <end position="133"/>
    </location>
</feature>
<feature type="region of interest" description="Disordered" evidence="1">
    <location>
        <begin position="149"/>
        <end position="172"/>
    </location>
</feature>
<dbReference type="Pfam" id="PF04468">
    <property type="entry name" value="PSP1"/>
    <property type="match status" value="1"/>
</dbReference>
<evidence type="ECO:0000256" key="1">
    <source>
        <dbReference type="SAM" id="MobiDB-lite"/>
    </source>
</evidence>
<feature type="region of interest" description="Disordered" evidence="1">
    <location>
        <begin position="647"/>
        <end position="666"/>
    </location>
</feature>
<dbReference type="KEGG" id="ffu:CLAFUR5_11871"/>
<organism evidence="3 4">
    <name type="scientific">Passalora fulva</name>
    <name type="common">Tomato leaf mold</name>
    <name type="synonym">Cladosporium fulvum</name>
    <dbReference type="NCBI Taxonomy" id="5499"/>
    <lineage>
        <taxon>Eukaryota</taxon>
        <taxon>Fungi</taxon>
        <taxon>Dikarya</taxon>
        <taxon>Ascomycota</taxon>
        <taxon>Pezizomycotina</taxon>
        <taxon>Dothideomycetes</taxon>
        <taxon>Dothideomycetidae</taxon>
        <taxon>Mycosphaerellales</taxon>
        <taxon>Mycosphaerellaceae</taxon>
        <taxon>Fulvia</taxon>
    </lineage>
</organism>
<evidence type="ECO:0000313" key="4">
    <source>
        <dbReference type="Proteomes" id="UP000756132"/>
    </source>
</evidence>
<dbReference type="PANTHER" id="PTHR43830">
    <property type="entry name" value="PROTEIN PSP1"/>
    <property type="match status" value="1"/>
</dbReference>
<dbReference type="GO" id="GO:0005737">
    <property type="term" value="C:cytoplasm"/>
    <property type="evidence" value="ECO:0007669"/>
    <property type="project" value="TreeGrafter"/>
</dbReference>
<protein>
    <recommendedName>
        <fullName evidence="2">PSP1 C-terminal domain-containing protein</fullName>
    </recommendedName>
</protein>
<keyword evidence="4" id="KW-1185">Reference proteome</keyword>
<dbReference type="PROSITE" id="PS51411">
    <property type="entry name" value="PSP1_C"/>
    <property type="match status" value="1"/>
</dbReference>
<feature type="compositionally biased region" description="Polar residues" evidence="1">
    <location>
        <begin position="706"/>
        <end position="734"/>
    </location>
</feature>
<name>A0A9Q8PIE1_PASFU</name>
<dbReference type="RefSeq" id="XP_047767348.1">
    <property type="nucleotide sequence ID" value="XM_047911019.1"/>
</dbReference>
<feature type="compositionally biased region" description="Polar residues" evidence="1">
    <location>
        <begin position="24"/>
        <end position="39"/>
    </location>
</feature>
<dbReference type="Proteomes" id="UP000756132">
    <property type="component" value="Chromosome 10"/>
</dbReference>
<dbReference type="InterPro" id="IPR007557">
    <property type="entry name" value="PSP1_C"/>
</dbReference>
<dbReference type="InterPro" id="IPR047767">
    <property type="entry name" value="PSP1-like"/>
</dbReference>